<organism evidence="7 8">
    <name type="scientific">Goodfellowiella coeruleoviolacea</name>
    <dbReference type="NCBI Taxonomy" id="334858"/>
    <lineage>
        <taxon>Bacteria</taxon>
        <taxon>Bacillati</taxon>
        <taxon>Actinomycetota</taxon>
        <taxon>Actinomycetes</taxon>
        <taxon>Pseudonocardiales</taxon>
        <taxon>Pseudonocardiaceae</taxon>
        <taxon>Goodfellowiella</taxon>
    </lineage>
</organism>
<dbReference type="PANTHER" id="PTHR11986">
    <property type="entry name" value="AMINOTRANSFERASE CLASS III"/>
    <property type="match status" value="1"/>
</dbReference>
<dbReference type="GO" id="GO:0003992">
    <property type="term" value="F:N2-acetyl-L-ornithine:2-oxoglutarate 5-aminotransferase activity"/>
    <property type="evidence" value="ECO:0007669"/>
    <property type="project" value="UniProtKB-UniRule"/>
</dbReference>
<name>A0AAE3GH73_9PSEU</name>
<gene>
    <name evidence="5" type="primary">argD</name>
    <name evidence="7" type="ORF">LX83_005060</name>
</gene>
<dbReference type="Gene3D" id="3.40.640.10">
    <property type="entry name" value="Type I PLP-dependent aspartate aminotransferase-like (Major domain)"/>
    <property type="match status" value="1"/>
</dbReference>
<dbReference type="InterPro" id="IPR004636">
    <property type="entry name" value="AcOrn/SuccOrn_fam"/>
</dbReference>
<comment type="subcellular location">
    <subcellularLocation>
        <location evidence="5">Cytoplasm</location>
    </subcellularLocation>
</comment>
<dbReference type="SUPFAM" id="SSF53383">
    <property type="entry name" value="PLP-dependent transferases"/>
    <property type="match status" value="1"/>
</dbReference>
<protein>
    <recommendedName>
        <fullName evidence="5">Acetylornithine aminotransferase</fullName>
        <shortName evidence="5">ACOAT</shortName>
        <ecNumber evidence="5">2.6.1.11</ecNumber>
    </recommendedName>
</protein>
<comment type="similarity">
    <text evidence="5">Belongs to the class-III pyridoxal-phosphate-dependent aminotransferase family. ArgD subfamily.</text>
</comment>
<dbReference type="FunFam" id="3.40.640.10:FF:000004">
    <property type="entry name" value="Acetylornithine aminotransferase"/>
    <property type="match status" value="1"/>
</dbReference>
<keyword evidence="5" id="KW-0963">Cytoplasm</keyword>
<dbReference type="InterPro" id="IPR015422">
    <property type="entry name" value="PyrdxlP-dep_Trfase_small"/>
</dbReference>
<evidence type="ECO:0000313" key="8">
    <source>
        <dbReference type="Proteomes" id="UP001206128"/>
    </source>
</evidence>
<dbReference type="GO" id="GO:0005737">
    <property type="term" value="C:cytoplasm"/>
    <property type="evidence" value="ECO:0007669"/>
    <property type="project" value="UniProtKB-SubCell"/>
</dbReference>
<dbReference type="NCBIfam" id="TIGR00707">
    <property type="entry name" value="argD"/>
    <property type="match status" value="1"/>
</dbReference>
<feature type="binding site" evidence="5">
    <location>
        <position position="305"/>
    </location>
    <ligand>
        <name>pyridoxal 5'-phosphate</name>
        <dbReference type="ChEBI" id="CHEBI:597326"/>
    </ligand>
</feature>
<dbReference type="HAMAP" id="MF_01107">
    <property type="entry name" value="ArgD_aminotrans_3"/>
    <property type="match status" value="1"/>
</dbReference>
<proteinExistence type="inferred from homology"/>
<dbReference type="InterPro" id="IPR015424">
    <property type="entry name" value="PyrdxlP-dep_Trfase"/>
</dbReference>
<dbReference type="InterPro" id="IPR015421">
    <property type="entry name" value="PyrdxlP-dep_Trfase_major"/>
</dbReference>
<comment type="subunit">
    <text evidence="5">Homodimer.</text>
</comment>
<comment type="pathway">
    <text evidence="5">Amino-acid biosynthesis; L-arginine biosynthesis; N(2)-acetyl-L-ornithine from L-glutamate: step 4/4.</text>
</comment>
<evidence type="ECO:0000256" key="6">
    <source>
        <dbReference type="SAM" id="MobiDB-lite"/>
    </source>
</evidence>
<comment type="miscellaneous">
    <text evidence="5">May also have succinyldiaminopimelate aminotransferase activity, thus carrying out the corresponding step in lysine biosynthesis.</text>
</comment>
<sequence>MTGPTTEHPTQPPAAGATKSTVDALAAVSSNADGRERWQGALMNNYGTPQLTLVRGEGAHVWDADGNRYLDLLGGIAVNALGHAHPAVVEAVQRQIATLGHVSNFYASQPALDLAAALLDVLGVGDSGRVLFCNSGAEANEAAFKLARLTGRPKIVACEGAFHGRTMGALALTGQPAKREPFQPMTPGVVHVPYGDVAALEAAVDADTAAVFLEPVLGEGGVVVAPDGYLAAAREFTSRAGALLVIDEVQTGIGRLGSWFAFQRAGIVPDVVTLAKGLGGGLPLGACVGIGAAAGLLQPGQHGTTFGGNPVCCAAGLAVLRTIAAERLCEHAAELGKEIASGVEELGHPLLAGVRGTGLLIGLLLRQPVSATVASAAAEAGYLVNAVQPDAIRLAPPLVLERAQARQFLADLPALLDAALPGRPTTEA</sequence>
<feature type="binding site" evidence="5">
    <location>
        <begin position="247"/>
        <end position="250"/>
    </location>
    <ligand>
        <name>pyridoxal 5'-phosphate</name>
        <dbReference type="ChEBI" id="CHEBI:597326"/>
    </ligand>
</feature>
<evidence type="ECO:0000256" key="3">
    <source>
        <dbReference type="ARBA" id="ARBA00022679"/>
    </source>
</evidence>
<dbReference type="PIRSF" id="PIRSF000521">
    <property type="entry name" value="Transaminase_4ab_Lys_Orn"/>
    <property type="match status" value="1"/>
</dbReference>
<dbReference type="GO" id="GO:0030170">
    <property type="term" value="F:pyridoxal phosphate binding"/>
    <property type="evidence" value="ECO:0007669"/>
    <property type="project" value="InterPro"/>
</dbReference>
<feature type="region of interest" description="Disordered" evidence="6">
    <location>
        <begin position="1"/>
        <end position="20"/>
    </location>
</feature>
<dbReference type="PROSITE" id="PS00600">
    <property type="entry name" value="AA_TRANSFER_CLASS_3"/>
    <property type="match status" value="1"/>
</dbReference>
<dbReference type="GO" id="GO:0006526">
    <property type="term" value="P:L-arginine biosynthetic process"/>
    <property type="evidence" value="ECO:0007669"/>
    <property type="project" value="UniProtKB-UniRule"/>
</dbReference>
<comment type="catalytic activity">
    <reaction evidence="5">
        <text>N(2)-acetyl-L-ornithine + 2-oxoglutarate = N-acetyl-L-glutamate 5-semialdehyde + L-glutamate</text>
        <dbReference type="Rhea" id="RHEA:18049"/>
        <dbReference type="ChEBI" id="CHEBI:16810"/>
        <dbReference type="ChEBI" id="CHEBI:29123"/>
        <dbReference type="ChEBI" id="CHEBI:29985"/>
        <dbReference type="ChEBI" id="CHEBI:57805"/>
        <dbReference type="EC" id="2.6.1.11"/>
    </reaction>
</comment>
<keyword evidence="3 5" id="KW-0808">Transferase</keyword>
<feature type="binding site" evidence="5">
    <location>
        <position position="165"/>
    </location>
    <ligand>
        <name>N(2)-acetyl-L-ornithine</name>
        <dbReference type="ChEBI" id="CHEBI:57805"/>
    </ligand>
</feature>
<reference evidence="7" key="1">
    <citation type="submission" date="2022-06" db="EMBL/GenBank/DDBJ databases">
        <title>Genomic Encyclopedia of Archaeal and Bacterial Type Strains, Phase II (KMG-II): from individual species to whole genera.</title>
        <authorList>
            <person name="Goeker M."/>
        </authorList>
    </citation>
    <scope>NUCLEOTIDE SEQUENCE</scope>
    <source>
        <strain evidence="7">DSM 43935</strain>
    </source>
</reference>
<dbReference type="EMBL" id="JAMTCK010000013">
    <property type="protein sequence ID" value="MCP2168182.1"/>
    <property type="molecule type" value="Genomic_DNA"/>
</dbReference>
<dbReference type="PANTHER" id="PTHR11986:SF79">
    <property type="entry name" value="ACETYLORNITHINE AMINOTRANSFERASE, MITOCHONDRIAL"/>
    <property type="match status" value="1"/>
</dbReference>
<dbReference type="InterPro" id="IPR050103">
    <property type="entry name" value="Class-III_PLP-dep_AT"/>
</dbReference>
<dbReference type="RefSeq" id="WP_301328917.1">
    <property type="nucleotide sequence ID" value="NZ_JAMTCK010000013.1"/>
</dbReference>
<evidence type="ECO:0000256" key="2">
    <source>
        <dbReference type="ARBA" id="ARBA00022605"/>
    </source>
</evidence>
<dbReference type="NCBIfam" id="NF002874">
    <property type="entry name" value="PRK03244.1"/>
    <property type="match status" value="1"/>
</dbReference>
<evidence type="ECO:0000313" key="7">
    <source>
        <dbReference type="EMBL" id="MCP2168182.1"/>
    </source>
</evidence>
<evidence type="ECO:0000256" key="5">
    <source>
        <dbReference type="HAMAP-Rule" id="MF_01107"/>
    </source>
</evidence>
<dbReference type="GO" id="GO:0042802">
    <property type="term" value="F:identical protein binding"/>
    <property type="evidence" value="ECO:0007669"/>
    <property type="project" value="TreeGrafter"/>
</dbReference>
<dbReference type="Pfam" id="PF00202">
    <property type="entry name" value="Aminotran_3"/>
    <property type="match status" value="1"/>
</dbReference>
<accession>A0AAE3GH73</accession>
<feature type="binding site" evidence="5">
    <location>
        <position position="304"/>
    </location>
    <ligand>
        <name>N(2)-acetyl-L-ornithine</name>
        <dbReference type="ChEBI" id="CHEBI:57805"/>
    </ligand>
</feature>
<dbReference type="CDD" id="cd00610">
    <property type="entry name" value="OAT_like"/>
    <property type="match status" value="1"/>
</dbReference>
<feature type="modified residue" description="N6-(pyridoxal phosphate)lysine" evidence="5">
    <location>
        <position position="276"/>
    </location>
</feature>
<keyword evidence="1 5" id="KW-0032">Aminotransferase</keyword>
<evidence type="ECO:0000256" key="4">
    <source>
        <dbReference type="ARBA" id="ARBA00022898"/>
    </source>
</evidence>
<feature type="binding site" evidence="5">
    <location>
        <begin position="136"/>
        <end position="137"/>
    </location>
    <ligand>
        <name>pyridoxal 5'-phosphate</name>
        <dbReference type="ChEBI" id="CHEBI:597326"/>
    </ligand>
</feature>
<comment type="cofactor">
    <cofactor evidence="5">
        <name>pyridoxal 5'-phosphate</name>
        <dbReference type="ChEBI" id="CHEBI:597326"/>
    </cofactor>
    <text evidence="5">Binds 1 pyridoxal phosphate per subunit.</text>
</comment>
<dbReference type="EC" id="2.6.1.11" evidence="5"/>
<dbReference type="InterPro" id="IPR005814">
    <property type="entry name" value="Aminotrans_3"/>
</dbReference>
<evidence type="ECO:0000256" key="1">
    <source>
        <dbReference type="ARBA" id="ARBA00022576"/>
    </source>
</evidence>
<keyword evidence="4 5" id="KW-0663">Pyridoxal phosphate</keyword>
<dbReference type="AlphaFoldDB" id="A0AAE3GH73"/>
<keyword evidence="2 5" id="KW-0028">Amino-acid biosynthesis</keyword>
<dbReference type="InterPro" id="IPR049704">
    <property type="entry name" value="Aminotrans_3_PPA_site"/>
</dbReference>
<comment type="caution">
    <text evidence="7">The sequence shown here is derived from an EMBL/GenBank/DDBJ whole genome shotgun (WGS) entry which is preliminary data.</text>
</comment>
<feature type="binding site" evidence="5">
    <location>
        <position position="162"/>
    </location>
    <ligand>
        <name>pyridoxal 5'-phosphate</name>
        <dbReference type="ChEBI" id="CHEBI:597326"/>
    </ligand>
</feature>
<dbReference type="Gene3D" id="3.90.1150.10">
    <property type="entry name" value="Aspartate Aminotransferase, domain 1"/>
    <property type="match status" value="1"/>
</dbReference>
<dbReference type="Proteomes" id="UP001206128">
    <property type="component" value="Unassembled WGS sequence"/>
</dbReference>
<keyword evidence="8" id="KW-1185">Reference proteome</keyword>
<keyword evidence="5" id="KW-0055">Arginine biosynthesis</keyword>